<evidence type="ECO:0000256" key="1">
    <source>
        <dbReference type="SAM" id="Phobius"/>
    </source>
</evidence>
<dbReference type="Proteomes" id="UP000289946">
    <property type="component" value="Unassembled WGS sequence"/>
</dbReference>
<name>A0ABY0DFU3_9BRAD</name>
<reference evidence="2 3" key="1">
    <citation type="submission" date="2018-10" db="EMBL/GenBank/DDBJ databases">
        <title>Bradyrhizobium sp. nov., isolated from effective nodules of peanut in China.</title>
        <authorList>
            <person name="Li Y."/>
        </authorList>
    </citation>
    <scope>NUCLEOTIDE SEQUENCE [LARGE SCALE GENOMIC DNA]</scope>
    <source>
        <strain evidence="2 3">CCBAU 51781</strain>
    </source>
</reference>
<accession>A0ABY0DFU3</accession>
<comment type="caution">
    <text evidence="2">The sequence shown here is derived from an EMBL/GenBank/DDBJ whole genome shotgun (WGS) entry which is preliminary data.</text>
</comment>
<proteinExistence type="predicted"/>
<sequence length="119" mass="12858">MYPGATTKRAKARYVAKAKKSAKAKKGHKSATRAKRPNYWKRVKQELHLLICTDDPKYASLRKHLGKESKPTQIAIVTSIAGTIGAYIGVAAAVIGPFVTLGLMALLQVGHNAWCAAQT</sequence>
<keyword evidence="3" id="KW-1185">Reference proteome</keyword>
<keyword evidence="1" id="KW-0812">Transmembrane</keyword>
<feature type="transmembrane region" description="Helical" evidence="1">
    <location>
        <begin position="74"/>
        <end position="99"/>
    </location>
</feature>
<evidence type="ECO:0000313" key="3">
    <source>
        <dbReference type="Proteomes" id="UP000289946"/>
    </source>
</evidence>
<evidence type="ECO:0000313" key="2">
    <source>
        <dbReference type="EMBL" id="RXG91568.1"/>
    </source>
</evidence>
<gene>
    <name evidence="2" type="ORF">EAS62_24115</name>
</gene>
<organism evidence="2 3">
    <name type="scientific">Bradyrhizobium zhanjiangense</name>
    <dbReference type="NCBI Taxonomy" id="1325107"/>
    <lineage>
        <taxon>Bacteria</taxon>
        <taxon>Pseudomonadati</taxon>
        <taxon>Pseudomonadota</taxon>
        <taxon>Alphaproteobacteria</taxon>
        <taxon>Hyphomicrobiales</taxon>
        <taxon>Nitrobacteraceae</taxon>
        <taxon>Bradyrhizobium</taxon>
    </lineage>
</organism>
<keyword evidence="1" id="KW-0472">Membrane</keyword>
<keyword evidence="1" id="KW-1133">Transmembrane helix</keyword>
<dbReference type="EMBL" id="RDRA01000014">
    <property type="protein sequence ID" value="RXG91568.1"/>
    <property type="molecule type" value="Genomic_DNA"/>
</dbReference>
<protein>
    <submittedName>
        <fullName evidence="2">Uncharacterized protein</fullName>
    </submittedName>
</protein>